<dbReference type="InterPro" id="IPR041265">
    <property type="entry name" value="PCC_BT"/>
</dbReference>
<feature type="domain" description="ATP-grasp" evidence="16">
    <location>
        <begin position="120"/>
        <end position="317"/>
    </location>
</feature>
<feature type="domain" description="Biotin carboxylation" evidence="17">
    <location>
        <begin position="1"/>
        <end position="456"/>
    </location>
</feature>
<dbReference type="Proteomes" id="UP000806285">
    <property type="component" value="Unassembled WGS sequence"/>
</dbReference>
<evidence type="ECO:0000259" key="17">
    <source>
        <dbReference type="PROSITE" id="PS50979"/>
    </source>
</evidence>
<dbReference type="SUPFAM" id="SSF51246">
    <property type="entry name" value="Rudiment single hybrid motif"/>
    <property type="match status" value="1"/>
</dbReference>
<dbReference type="InterPro" id="IPR000089">
    <property type="entry name" value="Biotin_lipoyl"/>
</dbReference>
<evidence type="ECO:0000313" key="19">
    <source>
        <dbReference type="Proteomes" id="UP000806285"/>
    </source>
</evidence>
<dbReference type="SUPFAM" id="SSF52440">
    <property type="entry name" value="PreATP-grasp domain"/>
    <property type="match status" value="1"/>
</dbReference>
<dbReference type="PANTHER" id="PTHR18866">
    <property type="entry name" value="CARBOXYLASE:PYRUVATE/ACETYL-COA/PROPIONYL-COA CARBOXYLASE"/>
    <property type="match status" value="1"/>
</dbReference>
<dbReference type="Gene3D" id="3.30.470.20">
    <property type="entry name" value="ATP-grasp fold, B domain"/>
    <property type="match status" value="1"/>
</dbReference>
<evidence type="ECO:0000256" key="9">
    <source>
        <dbReference type="ARBA" id="ARBA00022963"/>
    </source>
</evidence>
<gene>
    <name evidence="18" type="ORF">IM787_16950</name>
</gene>
<dbReference type="InterPro" id="IPR011053">
    <property type="entry name" value="Single_hybrid_motif"/>
</dbReference>
<dbReference type="InterPro" id="IPR005481">
    <property type="entry name" value="BC-like_N"/>
</dbReference>
<keyword evidence="8" id="KW-0460">Magnesium</keyword>
<evidence type="ECO:0000256" key="5">
    <source>
        <dbReference type="ARBA" id="ARBA00022723"/>
    </source>
</evidence>
<keyword evidence="4" id="KW-0436">Ligase</keyword>
<dbReference type="EC" id="6.4.1.3" evidence="3"/>
<dbReference type="InterPro" id="IPR016185">
    <property type="entry name" value="PreATP-grasp_dom_sf"/>
</dbReference>
<dbReference type="PROSITE" id="PS50968">
    <property type="entry name" value="BIOTINYL_LIPOYL"/>
    <property type="match status" value="1"/>
</dbReference>
<evidence type="ECO:0000256" key="2">
    <source>
        <dbReference type="ARBA" id="ARBA00005060"/>
    </source>
</evidence>
<dbReference type="Pfam" id="PF02786">
    <property type="entry name" value="CPSase_L_D2"/>
    <property type="match status" value="1"/>
</dbReference>
<dbReference type="PROSITE" id="PS00867">
    <property type="entry name" value="CPSASE_2"/>
    <property type="match status" value="1"/>
</dbReference>
<evidence type="ECO:0000256" key="13">
    <source>
        <dbReference type="ARBA" id="ARBA00049495"/>
    </source>
</evidence>
<evidence type="ECO:0000256" key="11">
    <source>
        <dbReference type="ARBA" id="ARBA00023211"/>
    </source>
</evidence>
<evidence type="ECO:0000256" key="6">
    <source>
        <dbReference type="ARBA" id="ARBA00022741"/>
    </source>
</evidence>
<dbReference type="SUPFAM" id="SSF56059">
    <property type="entry name" value="Glutathione synthetase ATP-binding domain-like"/>
    <property type="match status" value="1"/>
</dbReference>
<evidence type="ECO:0000313" key="18">
    <source>
        <dbReference type="EMBL" id="MBE7369254.1"/>
    </source>
</evidence>
<evidence type="ECO:0000256" key="1">
    <source>
        <dbReference type="ARBA" id="ARBA00001953"/>
    </source>
</evidence>
<organism evidence="18 19">
    <name type="scientific">Ramlibacter pallidus</name>
    <dbReference type="NCBI Taxonomy" id="2780087"/>
    <lineage>
        <taxon>Bacteria</taxon>
        <taxon>Pseudomonadati</taxon>
        <taxon>Pseudomonadota</taxon>
        <taxon>Betaproteobacteria</taxon>
        <taxon>Burkholderiales</taxon>
        <taxon>Comamonadaceae</taxon>
        <taxon>Ramlibacter</taxon>
    </lineage>
</organism>
<dbReference type="InterPro" id="IPR011054">
    <property type="entry name" value="Rudment_hybrid_motif"/>
</dbReference>
<name>A0ABR9S739_9BURK</name>
<evidence type="ECO:0000259" key="16">
    <source>
        <dbReference type="PROSITE" id="PS50975"/>
    </source>
</evidence>
<sequence>MFTKILIANRGEIACRVIATAKKMGIATVAVYSDADRDARHVQLADEAVHIGPAPSRESYLQADRIIAACKQTGAQAIHPGYGFLSENEAFARRVEEEGLVFIGPKHHSIAAMGDKIASKKLAKEARVNTIPGWNDAIDSAERAVEISKDIGYPVMIKASAGGGGKGLRVAYDDKEAFEGFSSCRNEARNSFGDDRVFIEKFVEEPRHIEIQVLGDAHGNVVYLNERECSIQRRHQKVIEEAPSPFISDATRKAMGEQAVALAKAVQYQSAGTVEFVVGKDQSFYFLEMNTRLQVEHPVTECITGLDLVELMIRVAAGEKLPFTQAEVKREGWAIECRINAEDPFRSFLPSTGRLVRFQPPKASMWASDTEHLHGVRVDTGVGEGGEIPMYYDSMIAKLIVHGSDRRDAIAKMREALDGFVIRGISSNVPFQAALLAHPKFVAGDFNTGFIAEHYAGGFRAEDVPHDDPDFLVALAAWANRRALKRSAGISGQLRGHEFKVGEDFVVVKLDAAGRHQYQPATVRDTEPGTSVVETNGRRYTLASSWHLGGARIRGTVDGRAFMAQVERGVGKNPLALRIAHQGTRLDAMVLTPRSAELHALMPFKAPPDLSRFLLSPMPGLLVDVAVQPGQRVQAGERIAVIEAMKMENVLFAAADGVVGKVLAARGESLAVDQPIVEFEK</sequence>
<keyword evidence="12" id="KW-0092">Biotin</keyword>
<evidence type="ECO:0000256" key="14">
    <source>
        <dbReference type="PROSITE-ProRule" id="PRU00409"/>
    </source>
</evidence>
<dbReference type="Gene3D" id="3.30.700.30">
    <property type="match status" value="1"/>
</dbReference>
<dbReference type="InterPro" id="IPR050856">
    <property type="entry name" value="Biotin_carboxylase_complex"/>
</dbReference>
<evidence type="ECO:0000256" key="8">
    <source>
        <dbReference type="ARBA" id="ARBA00022842"/>
    </source>
</evidence>
<comment type="cofactor">
    <cofactor evidence="1">
        <name>biotin</name>
        <dbReference type="ChEBI" id="CHEBI:57586"/>
    </cofactor>
</comment>
<dbReference type="RefSeq" id="WP_193677846.1">
    <property type="nucleotide sequence ID" value="NZ_JADDIV010000004.1"/>
</dbReference>
<dbReference type="CDD" id="cd06850">
    <property type="entry name" value="biotinyl_domain"/>
    <property type="match status" value="1"/>
</dbReference>
<comment type="catalytic activity">
    <reaction evidence="13">
        <text>propanoyl-CoA + hydrogencarbonate + ATP = (S)-methylmalonyl-CoA + ADP + phosphate + H(+)</text>
        <dbReference type="Rhea" id="RHEA:23720"/>
        <dbReference type="ChEBI" id="CHEBI:15378"/>
        <dbReference type="ChEBI" id="CHEBI:17544"/>
        <dbReference type="ChEBI" id="CHEBI:30616"/>
        <dbReference type="ChEBI" id="CHEBI:43474"/>
        <dbReference type="ChEBI" id="CHEBI:57327"/>
        <dbReference type="ChEBI" id="CHEBI:57392"/>
        <dbReference type="ChEBI" id="CHEBI:456216"/>
        <dbReference type="EC" id="6.4.1.3"/>
    </reaction>
    <physiologicalReaction direction="left-to-right" evidence="13">
        <dbReference type="Rhea" id="RHEA:23721"/>
    </physiologicalReaction>
</comment>
<evidence type="ECO:0000256" key="10">
    <source>
        <dbReference type="ARBA" id="ARBA00023098"/>
    </source>
</evidence>
<proteinExistence type="predicted"/>
<dbReference type="PROSITE" id="PS50979">
    <property type="entry name" value="BC"/>
    <property type="match status" value="1"/>
</dbReference>
<dbReference type="SMART" id="SM00878">
    <property type="entry name" value="Biotin_carb_C"/>
    <property type="match status" value="1"/>
</dbReference>
<keyword evidence="11" id="KW-0464">Manganese</keyword>
<dbReference type="EMBL" id="JADDIV010000004">
    <property type="protein sequence ID" value="MBE7369254.1"/>
    <property type="molecule type" value="Genomic_DNA"/>
</dbReference>
<dbReference type="PANTHER" id="PTHR18866:SF33">
    <property type="entry name" value="METHYLCROTONOYL-COA CARBOXYLASE SUBUNIT ALPHA, MITOCHONDRIAL-RELATED"/>
    <property type="match status" value="1"/>
</dbReference>
<evidence type="ECO:0000256" key="4">
    <source>
        <dbReference type="ARBA" id="ARBA00022598"/>
    </source>
</evidence>
<dbReference type="SUPFAM" id="SSF51230">
    <property type="entry name" value="Single hybrid motif"/>
    <property type="match status" value="1"/>
</dbReference>
<evidence type="ECO:0000259" key="15">
    <source>
        <dbReference type="PROSITE" id="PS50968"/>
    </source>
</evidence>
<dbReference type="InterPro" id="IPR001882">
    <property type="entry name" value="Biotin_BS"/>
</dbReference>
<keyword evidence="6 14" id="KW-0547">Nucleotide-binding</keyword>
<dbReference type="Pfam" id="PF00364">
    <property type="entry name" value="Biotin_lipoyl"/>
    <property type="match status" value="1"/>
</dbReference>
<accession>A0ABR9S739</accession>
<comment type="pathway">
    <text evidence="2">Metabolic intermediate metabolism; propanoyl-CoA degradation; succinyl-CoA from propanoyl-CoA: step 1/3.</text>
</comment>
<evidence type="ECO:0000256" key="12">
    <source>
        <dbReference type="ARBA" id="ARBA00023267"/>
    </source>
</evidence>
<dbReference type="PROSITE" id="PS50975">
    <property type="entry name" value="ATP_GRASP"/>
    <property type="match status" value="1"/>
</dbReference>
<keyword evidence="9" id="KW-0442">Lipid degradation</keyword>
<dbReference type="InterPro" id="IPR005479">
    <property type="entry name" value="CPAse_ATP-bd"/>
</dbReference>
<keyword evidence="7 14" id="KW-0067">ATP-binding</keyword>
<dbReference type="Pfam" id="PF02785">
    <property type="entry name" value="Biotin_carb_C"/>
    <property type="match status" value="1"/>
</dbReference>
<feature type="domain" description="Lipoyl-binding" evidence="15">
    <location>
        <begin position="601"/>
        <end position="680"/>
    </location>
</feature>
<evidence type="ECO:0000256" key="3">
    <source>
        <dbReference type="ARBA" id="ARBA00013050"/>
    </source>
</evidence>
<protein>
    <recommendedName>
        <fullName evidence="3">propionyl-CoA carboxylase</fullName>
        <ecNumber evidence="3">6.4.1.3</ecNumber>
    </recommendedName>
</protein>
<dbReference type="PROSITE" id="PS00866">
    <property type="entry name" value="CPSASE_1"/>
    <property type="match status" value="1"/>
</dbReference>
<dbReference type="InterPro" id="IPR011761">
    <property type="entry name" value="ATP-grasp"/>
</dbReference>
<dbReference type="Pfam" id="PF18140">
    <property type="entry name" value="PCC_BT"/>
    <property type="match status" value="1"/>
</dbReference>
<keyword evidence="10" id="KW-0443">Lipid metabolism</keyword>
<reference evidence="18 19" key="1">
    <citation type="submission" date="2020-10" db="EMBL/GenBank/DDBJ databases">
        <title>Ramlibacter sp. HM2 16S ribosomal RNA gene Genome sequencing and assembly.</title>
        <authorList>
            <person name="Kang M."/>
        </authorList>
    </citation>
    <scope>NUCLEOTIDE SEQUENCE [LARGE SCALE GENOMIC DNA]</scope>
    <source>
        <strain evidence="18 19">HM2</strain>
    </source>
</reference>
<dbReference type="Pfam" id="PF00289">
    <property type="entry name" value="Biotin_carb_N"/>
    <property type="match status" value="1"/>
</dbReference>
<keyword evidence="19" id="KW-1185">Reference proteome</keyword>
<dbReference type="PROSITE" id="PS00188">
    <property type="entry name" value="BIOTIN"/>
    <property type="match status" value="1"/>
</dbReference>
<dbReference type="InterPro" id="IPR011764">
    <property type="entry name" value="Biotin_carboxylation_dom"/>
</dbReference>
<keyword evidence="5" id="KW-0479">Metal-binding</keyword>
<dbReference type="InterPro" id="IPR005482">
    <property type="entry name" value="Biotin_COase_C"/>
</dbReference>
<comment type="caution">
    <text evidence="18">The sequence shown here is derived from an EMBL/GenBank/DDBJ whole genome shotgun (WGS) entry which is preliminary data.</text>
</comment>
<dbReference type="Gene3D" id="2.40.50.100">
    <property type="match status" value="1"/>
</dbReference>
<evidence type="ECO:0000256" key="7">
    <source>
        <dbReference type="ARBA" id="ARBA00022840"/>
    </source>
</evidence>
<dbReference type="NCBIfam" id="NF006367">
    <property type="entry name" value="PRK08591.1"/>
    <property type="match status" value="1"/>
</dbReference>